<feature type="transmembrane region" description="Helical" evidence="1">
    <location>
        <begin position="87"/>
        <end position="114"/>
    </location>
</feature>
<gene>
    <name evidence="2" type="ORF">SPHA_58154</name>
</gene>
<dbReference type="AlphaFoldDB" id="A0A812DT84"/>
<dbReference type="Proteomes" id="UP000597762">
    <property type="component" value="Unassembled WGS sequence"/>
</dbReference>
<keyword evidence="1" id="KW-0472">Membrane</keyword>
<feature type="transmembrane region" description="Helical" evidence="1">
    <location>
        <begin position="12"/>
        <end position="40"/>
    </location>
</feature>
<keyword evidence="1" id="KW-1133">Transmembrane helix</keyword>
<evidence type="ECO:0000256" key="1">
    <source>
        <dbReference type="SAM" id="Phobius"/>
    </source>
</evidence>
<reference evidence="2" key="1">
    <citation type="submission" date="2021-01" db="EMBL/GenBank/DDBJ databases">
        <authorList>
            <person name="Li R."/>
            <person name="Bekaert M."/>
        </authorList>
    </citation>
    <scope>NUCLEOTIDE SEQUENCE</scope>
    <source>
        <strain evidence="2">Farmed</strain>
    </source>
</reference>
<evidence type="ECO:0000313" key="3">
    <source>
        <dbReference type="Proteomes" id="UP000597762"/>
    </source>
</evidence>
<sequence>MTTFSLSPLSLYLYFLSLLFLYLSFVYTYICIPLCISLYISPHSLSICLPNLSIFPDVSLYLSLSLLYISSLSIYDHFLYIPSLLYLYFLSLLFLYLSFVYTYICFLLYISLYISPLFISSVSQSIYFSGCFSYLSLSLLYMHISLVLSDFLSLYLTCESSTASFSFILILDELFPFLIQSIHCPLNIFTLSSQSTFSSIQFYSFIIEHIFATSLDHMCK</sequence>
<name>A0A812DT84_ACAPH</name>
<proteinExistence type="predicted"/>
<comment type="caution">
    <text evidence="2">The sequence shown here is derived from an EMBL/GenBank/DDBJ whole genome shotgun (WGS) entry which is preliminary data.</text>
</comment>
<keyword evidence="1" id="KW-0812">Transmembrane</keyword>
<dbReference type="EMBL" id="CAHIKZ030003962">
    <property type="protein sequence ID" value="CAE1305809.1"/>
    <property type="molecule type" value="Genomic_DNA"/>
</dbReference>
<protein>
    <submittedName>
        <fullName evidence="2">Uncharacterized protein</fullName>
    </submittedName>
</protein>
<evidence type="ECO:0000313" key="2">
    <source>
        <dbReference type="EMBL" id="CAE1305809.1"/>
    </source>
</evidence>
<organism evidence="2 3">
    <name type="scientific">Acanthosepion pharaonis</name>
    <name type="common">Pharaoh cuttlefish</name>
    <name type="synonym">Sepia pharaonis</name>
    <dbReference type="NCBI Taxonomy" id="158019"/>
    <lineage>
        <taxon>Eukaryota</taxon>
        <taxon>Metazoa</taxon>
        <taxon>Spiralia</taxon>
        <taxon>Lophotrochozoa</taxon>
        <taxon>Mollusca</taxon>
        <taxon>Cephalopoda</taxon>
        <taxon>Coleoidea</taxon>
        <taxon>Decapodiformes</taxon>
        <taxon>Sepiida</taxon>
        <taxon>Sepiina</taxon>
        <taxon>Sepiidae</taxon>
        <taxon>Acanthosepion</taxon>
    </lineage>
</organism>
<feature type="transmembrane region" description="Helical" evidence="1">
    <location>
        <begin position="126"/>
        <end position="146"/>
    </location>
</feature>
<accession>A0A812DT84</accession>
<keyword evidence="3" id="KW-1185">Reference proteome</keyword>
<feature type="transmembrane region" description="Helical" evidence="1">
    <location>
        <begin position="52"/>
        <end position="75"/>
    </location>
</feature>